<dbReference type="GO" id="GO:0003677">
    <property type="term" value="F:DNA binding"/>
    <property type="evidence" value="ECO:0007669"/>
    <property type="project" value="UniProtKB-KW"/>
</dbReference>
<dbReference type="InterPro" id="IPR050950">
    <property type="entry name" value="HTH-type_LysR_regulators"/>
</dbReference>
<dbReference type="InterPro" id="IPR005119">
    <property type="entry name" value="LysR_subst-bd"/>
</dbReference>
<sequence>MNSPQDAVAWARRLRMRHLESFLVLIEAGTLTLAADRLHMTQSAVSHWLSEMEDLVGTRLVLRGKQVRLTPAGEAVRKLALRVLGEVSRTNDELASIERGEVSRLHIGSVTAGIAHLLPQAILAFQQVETNVAFQVSEGVFNTLLSRLEERDFDLIVGSIDARAYGPTLEHEVLFEDDIALVVGPAHPLADAAQIGWTDLYAYPWAMPPRDTLMRVRLENTLLERGGAGIVPVLETGSVMVLESVLHASNYIGVCSGAMARHLVDRDLVRRLPLTDVGSFGPVGVVWRRGGGDETLLKFIETLRREAKKMAPAAQA</sequence>
<name>A0A4Q7RZ98_9BURK</name>
<proteinExistence type="inferred from homology"/>
<dbReference type="InterPro" id="IPR036390">
    <property type="entry name" value="WH_DNA-bd_sf"/>
</dbReference>
<dbReference type="InterPro" id="IPR036388">
    <property type="entry name" value="WH-like_DNA-bd_sf"/>
</dbReference>
<dbReference type="RefSeq" id="WP_235844701.1">
    <property type="nucleotide sequence ID" value="NZ_SGXM01000002.1"/>
</dbReference>
<evidence type="ECO:0000313" key="7">
    <source>
        <dbReference type="Proteomes" id="UP000291078"/>
    </source>
</evidence>
<keyword evidence="4" id="KW-0804">Transcription</keyword>
<evidence type="ECO:0000313" key="6">
    <source>
        <dbReference type="EMBL" id="RZT39183.1"/>
    </source>
</evidence>
<dbReference type="PANTHER" id="PTHR30419:SF8">
    <property type="entry name" value="NITROGEN ASSIMILATION TRANSCRIPTIONAL ACTIVATOR-RELATED"/>
    <property type="match status" value="1"/>
</dbReference>
<reference evidence="6 7" key="1">
    <citation type="journal article" date="2015" name="Stand. Genomic Sci.">
        <title>Genomic Encyclopedia of Bacterial and Archaeal Type Strains, Phase III: the genomes of soil and plant-associated and newly described type strains.</title>
        <authorList>
            <person name="Whitman W.B."/>
            <person name="Woyke T."/>
            <person name="Klenk H.P."/>
            <person name="Zhou Y."/>
            <person name="Lilburn T.G."/>
            <person name="Beck B.J."/>
            <person name="De Vos P."/>
            <person name="Vandamme P."/>
            <person name="Eisen J.A."/>
            <person name="Garrity G."/>
            <person name="Hugenholtz P."/>
            <person name="Kyrpides N.C."/>
        </authorList>
    </citation>
    <scope>NUCLEOTIDE SEQUENCE [LARGE SCALE GENOMIC DNA]</scope>
    <source>
        <strain evidence="6 7">ASC-9842</strain>
    </source>
</reference>
<dbReference type="GO" id="GO:0003700">
    <property type="term" value="F:DNA-binding transcription factor activity"/>
    <property type="evidence" value="ECO:0007669"/>
    <property type="project" value="InterPro"/>
</dbReference>
<dbReference type="Pfam" id="PF03466">
    <property type="entry name" value="LysR_substrate"/>
    <property type="match status" value="1"/>
</dbReference>
<dbReference type="PANTHER" id="PTHR30419">
    <property type="entry name" value="HTH-TYPE TRANSCRIPTIONAL REGULATOR YBHD"/>
    <property type="match status" value="1"/>
</dbReference>
<feature type="domain" description="HTH lysR-type" evidence="5">
    <location>
        <begin position="14"/>
        <end position="70"/>
    </location>
</feature>
<organism evidence="6 7">
    <name type="scientific">Cupriavidus agavae</name>
    <dbReference type="NCBI Taxonomy" id="1001822"/>
    <lineage>
        <taxon>Bacteria</taxon>
        <taxon>Pseudomonadati</taxon>
        <taxon>Pseudomonadota</taxon>
        <taxon>Betaproteobacteria</taxon>
        <taxon>Burkholderiales</taxon>
        <taxon>Burkholderiaceae</taxon>
        <taxon>Cupriavidus</taxon>
    </lineage>
</organism>
<dbReference type="Pfam" id="PF00126">
    <property type="entry name" value="HTH_1"/>
    <property type="match status" value="1"/>
</dbReference>
<protein>
    <submittedName>
        <fullName evidence="6">DNA-binding transcriptional LysR family regulator</fullName>
    </submittedName>
</protein>
<comment type="caution">
    <text evidence="6">The sequence shown here is derived from an EMBL/GenBank/DDBJ whole genome shotgun (WGS) entry which is preliminary data.</text>
</comment>
<keyword evidence="7" id="KW-1185">Reference proteome</keyword>
<evidence type="ECO:0000256" key="3">
    <source>
        <dbReference type="ARBA" id="ARBA00023125"/>
    </source>
</evidence>
<evidence type="ECO:0000256" key="2">
    <source>
        <dbReference type="ARBA" id="ARBA00023015"/>
    </source>
</evidence>
<dbReference type="Proteomes" id="UP000291078">
    <property type="component" value="Unassembled WGS sequence"/>
</dbReference>
<dbReference type="AlphaFoldDB" id="A0A4Q7RZ98"/>
<dbReference type="GO" id="GO:0005829">
    <property type="term" value="C:cytosol"/>
    <property type="evidence" value="ECO:0007669"/>
    <property type="project" value="TreeGrafter"/>
</dbReference>
<dbReference type="Gene3D" id="1.10.10.10">
    <property type="entry name" value="Winged helix-like DNA-binding domain superfamily/Winged helix DNA-binding domain"/>
    <property type="match status" value="1"/>
</dbReference>
<dbReference type="InterPro" id="IPR000847">
    <property type="entry name" value="LysR_HTH_N"/>
</dbReference>
<evidence type="ECO:0000256" key="4">
    <source>
        <dbReference type="ARBA" id="ARBA00023163"/>
    </source>
</evidence>
<dbReference type="PROSITE" id="PS50931">
    <property type="entry name" value="HTH_LYSR"/>
    <property type="match status" value="1"/>
</dbReference>
<dbReference type="EMBL" id="SGXM01000002">
    <property type="protein sequence ID" value="RZT39183.1"/>
    <property type="molecule type" value="Genomic_DNA"/>
</dbReference>
<keyword evidence="2" id="KW-0805">Transcription regulation</keyword>
<comment type="similarity">
    <text evidence="1">Belongs to the LysR transcriptional regulatory family.</text>
</comment>
<dbReference type="SUPFAM" id="SSF46785">
    <property type="entry name" value="Winged helix' DNA-binding domain"/>
    <property type="match status" value="1"/>
</dbReference>
<gene>
    <name evidence="6" type="ORF">EV147_2378</name>
</gene>
<dbReference type="SUPFAM" id="SSF53850">
    <property type="entry name" value="Periplasmic binding protein-like II"/>
    <property type="match status" value="1"/>
</dbReference>
<evidence type="ECO:0000259" key="5">
    <source>
        <dbReference type="PROSITE" id="PS50931"/>
    </source>
</evidence>
<evidence type="ECO:0000256" key="1">
    <source>
        <dbReference type="ARBA" id="ARBA00009437"/>
    </source>
</evidence>
<accession>A0A4Q7RZ98</accession>
<keyword evidence="3 6" id="KW-0238">DNA-binding</keyword>
<dbReference type="Gene3D" id="3.40.190.10">
    <property type="entry name" value="Periplasmic binding protein-like II"/>
    <property type="match status" value="2"/>
</dbReference>